<reference evidence="1 2" key="2">
    <citation type="journal article" date="2022" name="Microorganisms">
        <title>Complete Genome Sequences of Two Flavobacterium ammonificans Strains and a Flavobacterium ammoniigenes Strain of Ammonifying Bacterioplankton Isolated from Surface River Water.</title>
        <authorList>
            <person name="Suda W."/>
            <person name="Ogata Y."/>
            <person name="Shindo C."/>
            <person name="Watanabe K."/>
        </authorList>
    </citation>
    <scope>NUCLEOTIDE SEQUENCE [LARGE SCALE GENOMIC DNA]</scope>
    <source>
        <strain evidence="1 2">GENT5</strain>
    </source>
</reference>
<gene>
    <name evidence="1" type="ORF">GENT5_18480</name>
</gene>
<evidence type="ECO:0000313" key="2">
    <source>
        <dbReference type="Proteomes" id="UP001319867"/>
    </source>
</evidence>
<accession>A0ABM7V7I7</accession>
<dbReference type="PROSITE" id="PS51257">
    <property type="entry name" value="PROKAR_LIPOPROTEIN"/>
    <property type="match status" value="1"/>
</dbReference>
<evidence type="ECO:0008006" key="3">
    <source>
        <dbReference type="Google" id="ProtNLM"/>
    </source>
</evidence>
<evidence type="ECO:0000313" key="1">
    <source>
        <dbReference type="EMBL" id="BDB55543.1"/>
    </source>
</evidence>
<dbReference type="EMBL" id="AP025184">
    <property type="protein sequence ID" value="BDB55543.1"/>
    <property type="molecule type" value="Genomic_DNA"/>
</dbReference>
<proteinExistence type="predicted"/>
<dbReference type="Proteomes" id="UP001319867">
    <property type="component" value="Chromosome"/>
</dbReference>
<organism evidence="1 2">
    <name type="scientific">Flavobacterium ammoniigenes</name>
    <dbReference type="NCBI Taxonomy" id="1751095"/>
    <lineage>
        <taxon>Bacteria</taxon>
        <taxon>Pseudomonadati</taxon>
        <taxon>Bacteroidota</taxon>
        <taxon>Flavobacteriia</taxon>
        <taxon>Flavobacteriales</taxon>
        <taxon>Flavobacteriaceae</taxon>
        <taxon>Flavobacterium</taxon>
    </lineage>
</organism>
<reference evidence="1 2" key="1">
    <citation type="journal article" date="2022" name="Int. J. Syst. Evol. Microbiol.">
        <title>Flavobacterium ammonificans sp. nov. and Flavobacterium ammoniigenes sp. nov., ammonifying bacteria isolated from surface river water.</title>
        <authorList>
            <person name="Watanabe K."/>
            <person name="Kitamura T."/>
            <person name="Ogata Y."/>
            <person name="Shindo C."/>
            <person name="Suda W."/>
        </authorList>
    </citation>
    <scope>NUCLEOTIDE SEQUENCE [LARGE SCALE GENOMIC DNA]</scope>
    <source>
        <strain evidence="1 2">GENT5</strain>
    </source>
</reference>
<dbReference type="Pfam" id="PF14054">
    <property type="entry name" value="DUF4249"/>
    <property type="match status" value="1"/>
</dbReference>
<dbReference type="RefSeq" id="WP_229316932.1">
    <property type="nucleotide sequence ID" value="NZ_AP025184.1"/>
</dbReference>
<keyword evidence="2" id="KW-1185">Reference proteome</keyword>
<sequence length="273" mass="30541">MRKLYSLLTIITCLSLLGCEEVIPLDLQSGTPKLVVEAALTWKKGTTGNIQKIKLSTTTDYYSDSPNYVKGATVFVQNSANQSFTFVEVPNTGEYKCSNFIPVIGDTYRLSIRYNGNTYTAQEVLQPVATIMKVEQNNNGGFGGKNIELKAHYIDPSDVKNYYLYRYTYSSQVISNFYTDEDVFYNGNEFFSISQNDKIKSGDKVEINHYGISRTYFNYMSVLVSIAGNGGGGPFQSPPATVRGNIINTTQEENFPLGYFSLSEYDSVNYTVK</sequence>
<protein>
    <recommendedName>
        <fullName evidence="3">DUF4249 domain-containing protein</fullName>
    </recommendedName>
</protein>
<dbReference type="InterPro" id="IPR025345">
    <property type="entry name" value="DUF4249"/>
</dbReference>
<name>A0ABM7V7I7_9FLAO</name>